<evidence type="ECO:0000259" key="7">
    <source>
        <dbReference type="Pfam" id="PF08543"/>
    </source>
</evidence>
<dbReference type="AlphaFoldDB" id="A0A0G3BNI9"/>
<feature type="compositionally biased region" description="Pro residues" evidence="5">
    <location>
        <begin position="513"/>
        <end position="523"/>
    </location>
</feature>
<keyword evidence="8" id="KW-0418">Kinase</keyword>
<evidence type="ECO:0000313" key="9">
    <source>
        <dbReference type="Proteomes" id="UP000035352"/>
    </source>
</evidence>
<dbReference type="GO" id="GO:0008972">
    <property type="term" value="F:phosphomethylpyrimidine kinase activity"/>
    <property type="evidence" value="ECO:0007669"/>
    <property type="project" value="InterPro"/>
</dbReference>
<feature type="domain" description="Pyridoxamine kinase/Phosphomethylpyrimidine kinase" evidence="7">
    <location>
        <begin position="13"/>
        <end position="260"/>
    </location>
</feature>
<dbReference type="UniPathway" id="UPA00060">
    <property type="reaction ID" value="UER00138"/>
</dbReference>
<feature type="region of interest" description="Disordered" evidence="5">
    <location>
        <begin position="495"/>
        <end position="523"/>
    </location>
</feature>
<evidence type="ECO:0000256" key="5">
    <source>
        <dbReference type="SAM" id="MobiDB-lite"/>
    </source>
</evidence>
<dbReference type="Pfam" id="PF02581">
    <property type="entry name" value="TMP-TENI"/>
    <property type="match status" value="1"/>
</dbReference>
<dbReference type="STRING" id="413882.AAW51_2867"/>
<evidence type="ECO:0000313" key="8">
    <source>
        <dbReference type="EMBL" id="AKJ29558.1"/>
    </source>
</evidence>
<name>A0A0G3BNI9_9BURK</name>
<dbReference type="Pfam" id="PF08543">
    <property type="entry name" value="Phos_pyr_kin"/>
    <property type="match status" value="1"/>
</dbReference>
<dbReference type="InterPro" id="IPR036206">
    <property type="entry name" value="ThiamineP_synth_sf"/>
</dbReference>
<dbReference type="CDD" id="cd00564">
    <property type="entry name" value="TMP_TenI"/>
    <property type="match status" value="1"/>
</dbReference>
<comment type="cofactor">
    <cofactor evidence="1">
        <name>Mg(2+)</name>
        <dbReference type="ChEBI" id="CHEBI:18420"/>
    </cofactor>
</comment>
<dbReference type="SUPFAM" id="SSF53613">
    <property type="entry name" value="Ribokinase-like"/>
    <property type="match status" value="1"/>
</dbReference>
<dbReference type="NCBIfam" id="TIGR00097">
    <property type="entry name" value="HMP-P_kinase"/>
    <property type="match status" value="1"/>
</dbReference>
<dbReference type="InterPro" id="IPR004399">
    <property type="entry name" value="HMP/HMP-P_kinase_dom"/>
</dbReference>
<dbReference type="PATRIC" id="fig|413882.6.peg.2991"/>
<protein>
    <recommendedName>
        <fullName evidence="3">hydroxymethylpyrimidine kinase</fullName>
        <ecNumber evidence="3">2.7.1.49</ecNumber>
    </recommendedName>
</protein>
<comment type="pathway">
    <text evidence="2">Cofactor biosynthesis; thiamine diphosphate biosynthesis.</text>
</comment>
<dbReference type="InterPro" id="IPR013749">
    <property type="entry name" value="PM/HMP-P_kinase-1"/>
</dbReference>
<dbReference type="InterPro" id="IPR029056">
    <property type="entry name" value="Ribokinase-like"/>
</dbReference>
<dbReference type="KEGG" id="pbh:AAW51_2867"/>
<gene>
    <name evidence="8" type="primary">thiDE</name>
    <name evidence="8" type="ORF">AAW51_2867</name>
</gene>
<dbReference type="InterPro" id="IPR022998">
    <property type="entry name" value="ThiamineP_synth_TenI"/>
</dbReference>
<evidence type="ECO:0000256" key="4">
    <source>
        <dbReference type="ARBA" id="ARBA00023268"/>
    </source>
</evidence>
<reference evidence="8 9" key="1">
    <citation type="submission" date="2015-05" db="EMBL/GenBank/DDBJ databases">
        <authorList>
            <person name="Tang B."/>
            <person name="Yu Y."/>
        </authorList>
    </citation>
    <scope>NUCLEOTIDE SEQUENCE [LARGE SCALE GENOMIC DNA]</scope>
    <source>
        <strain evidence="8 9">DSM 7029</strain>
    </source>
</reference>
<evidence type="ECO:0000259" key="6">
    <source>
        <dbReference type="Pfam" id="PF02581"/>
    </source>
</evidence>
<dbReference type="EC" id="2.7.1.49" evidence="3"/>
<dbReference type="CDD" id="cd01169">
    <property type="entry name" value="HMPP_kinase"/>
    <property type="match status" value="1"/>
</dbReference>
<dbReference type="GO" id="GO:0005829">
    <property type="term" value="C:cytosol"/>
    <property type="evidence" value="ECO:0007669"/>
    <property type="project" value="TreeGrafter"/>
</dbReference>
<proteinExistence type="predicted"/>
<evidence type="ECO:0000256" key="1">
    <source>
        <dbReference type="ARBA" id="ARBA00001946"/>
    </source>
</evidence>
<dbReference type="RefSeq" id="WP_047195145.1">
    <property type="nucleotide sequence ID" value="NZ_CP011371.1"/>
</dbReference>
<evidence type="ECO:0000256" key="3">
    <source>
        <dbReference type="ARBA" id="ARBA00012135"/>
    </source>
</evidence>
<dbReference type="GO" id="GO:0009228">
    <property type="term" value="P:thiamine biosynthetic process"/>
    <property type="evidence" value="ECO:0007669"/>
    <property type="project" value="UniProtKB-KW"/>
</dbReference>
<dbReference type="OrthoDB" id="9810880at2"/>
<dbReference type="PANTHER" id="PTHR20858">
    <property type="entry name" value="PHOSPHOMETHYLPYRIMIDINE KINASE"/>
    <property type="match status" value="1"/>
</dbReference>
<keyword evidence="9" id="KW-1185">Reference proteome</keyword>
<dbReference type="PANTHER" id="PTHR20858:SF17">
    <property type="entry name" value="HYDROXYMETHYLPYRIMIDINE_PHOSPHOMETHYLPYRIMIDINE KINASE THI20-RELATED"/>
    <property type="match status" value="1"/>
</dbReference>
<keyword evidence="8" id="KW-0808">Transferase</keyword>
<dbReference type="Gene3D" id="3.20.20.70">
    <property type="entry name" value="Aldolase class I"/>
    <property type="match status" value="1"/>
</dbReference>
<dbReference type="GO" id="GO:0008902">
    <property type="term" value="F:hydroxymethylpyrimidine kinase activity"/>
    <property type="evidence" value="ECO:0007669"/>
    <property type="project" value="UniProtKB-EC"/>
</dbReference>
<accession>A0A0G3BNI9</accession>
<keyword evidence="4" id="KW-0511">Multifunctional enzyme</keyword>
<sequence>MNVPIVWSVAGSDSGCGAGVQADLKAFEAFDVHGCTAIAALTAQNSTTVSRIEAVSPEMLDAQLAVLALDLPPAAIKTGMLGSAEHVQRLVRWLDKLRSRRPVALVVDPVWRASIGASLSAESLRQAILTELLPRASVITPNRREAAWLLDAPELRQDADVPAAAAALRRLGPAAVVITGGDASREQSLDWLATVQAQGWLGLPRVPTSHHHGTGCVFASSVASALALGFCEADAIVLGKMATTVALQHGYAAGQGAGPVRPRRGFGLHPDALPRLHATWSAPPQRPFAPLQQRRLGLYPVVDSADWVARLLKVGVRTLQLRIKDMPRPQLSDEIRRSVLLARAAGAQLFVNDHWALALEHGAYGVHLGQEDLQSVPAEALESLRAAGLRLGLSTHSYWEVCRARAFGPSYIACGPIHATTTKDMPWWPQGAGNLAYWCSLLREPVVAIGGMDEARSLEATRCGAAGVAVVRGIVQAGAPEAAAQRLMRSIEEGERAEPLAPPALPRSTLAGPVPPPLPLPIH</sequence>
<dbReference type="InterPro" id="IPR013785">
    <property type="entry name" value="Aldolase_TIM"/>
</dbReference>
<dbReference type="SUPFAM" id="SSF51391">
    <property type="entry name" value="Thiamin phosphate synthase"/>
    <property type="match status" value="1"/>
</dbReference>
<organism evidence="8 9">
    <name type="scientific">Caldimonas brevitalea</name>
    <dbReference type="NCBI Taxonomy" id="413882"/>
    <lineage>
        <taxon>Bacteria</taxon>
        <taxon>Pseudomonadati</taxon>
        <taxon>Pseudomonadota</taxon>
        <taxon>Betaproteobacteria</taxon>
        <taxon>Burkholderiales</taxon>
        <taxon>Sphaerotilaceae</taxon>
        <taxon>Caldimonas</taxon>
    </lineage>
</organism>
<dbReference type="EMBL" id="CP011371">
    <property type="protein sequence ID" value="AKJ29558.1"/>
    <property type="molecule type" value="Genomic_DNA"/>
</dbReference>
<evidence type="ECO:0000256" key="2">
    <source>
        <dbReference type="ARBA" id="ARBA00004948"/>
    </source>
</evidence>
<dbReference type="Proteomes" id="UP000035352">
    <property type="component" value="Chromosome"/>
</dbReference>
<dbReference type="Gene3D" id="3.40.1190.20">
    <property type="match status" value="1"/>
</dbReference>
<dbReference type="GO" id="GO:0009229">
    <property type="term" value="P:thiamine diphosphate biosynthetic process"/>
    <property type="evidence" value="ECO:0007669"/>
    <property type="project" value="UniProtKB-UniPathway"/>
</dbReference>
<feature type="domain" description="Thiamine phosphate synthase/TenI" evidence="6">
    <location>
        <begin position="304"/>
        <end position="474"/>
    </location>
</feature>